<evidence type="ECO:0000313" key="5">
    <source>
        <dbReference type="Proteomes" id="UP000075884"/>
    </source>
</evidence>
<evidence type="ECO:0000256" key="1">
    <source>
        <dbReference type="SAM" id="MobiDB-lite"/>
    </source>
</evidence>
<dbReference type="EnsemblMetazoa" id="ADIR009386-RA">
    <property type="protein sequence ID" value="ADIR009386-PA"/>
    <property type="gene ID" value="ADIR009386"/>
</dbReference>
<dbReference type="VEuPathDB" id="VectorBase:ADIR009386"/>
<keyword evidence="2" id="KW-0472">Membrane</keyword>
<dbReference type="Proteomes" id="UP000075884">
    <property type="component" value="Unassembled WGS sequence"/>
</dbReference>
<evidence type="ECO:0000313" key="4">
    <source>
        <dbReference type="EnsemblMetazoa" id="ADIR009386-PA"/>
    </source>
</evidence>
<keyword evidence="3" id="KW-0732">Signal</keyword>
<sequence>MALTLHRPQQYLFLLGGLTLVLCTLGGISAASGGVLGGGGGGGGAAGGGSGGGGGGGGARGGGTYNYGTYGGMGSSGSSGNSGHGMRRGAGLYGPVGLGNPHDAPRYLHPGQGGTSATQSPVSAKSGHHRLSAWGIITIVTFVILIGAGAYWGFICYPFFCKKERTYNMMMNMSSATTATPSTRSTEFEKLDHCCSKSTTSTRSNDTGISNI</sequence>
<feature type="chain" id="PRO_5008130289" evidence="3">
    <location>
        <begin position="31"/>
        <end position="212"/>
    </location>
</feature>
<keyword evidence="2" id="KW-1133">Transmembrane helix</keyword>
<proteinExistence type="predicted"/>
<keyword evidence="2" id="KW-0812">Transmembrane</keyword>
<reference evidence="5" key="1">
    <citation type="submission" date="2013-03" db="EMBL/GenBank/DDBJ databases">
        <title>The Genome Sequence of Anopheles dirus WRAIR2.</title>
        <authorList>
            <consortium name="The Broad Institute Genomics Platform"/>
            <person name="Neafsey D.E."/>
            <person name="Walton C."/>
            <person name="Walker B."/>
            <person name="Young S.K."/>
            <person name="Zeng Q."/>
            <person name="Gargeya S."/>
            <person name="Fitzgerald M."/>
            <person name="Haas B."/>
            <person name="Abouelleil A."/>
            <person name="Allen A.W."/>
            <person name="Alvarado L."/>
            <person name="Arachchi H.M."/>
            <person name="Berlin A.M."/>
            <person name="Chapman S.B."/>
            <person name="Gainer-Dewar J."/>
            <person name="Goldberg J."/>
            <person name="Griggs A."/>
            <person name="Gujja S."/>
            <person name="Hansen M."/>
            <person name="Howarth C."/>
            <person name="Imamovic A."/>
            <person name="Ireland A."/>
            <person name="Larimer J."/>
            <person name="McCowan C."/>
            <person name="Murphy C."/>
            <person name="Pearson M."/>
            <person name="Poon T.W."/>
            <person name="Priest M."/>
            <person name="Roberts A."/>
            <person name="Saif S."/>
            <person name="Shea T."/>
            <person name="Sisk P."/>
            <person name="Sykes S."/>
            <person name="Wortman J."/>
            <person name="Nusbaum C."/>
            <person name="Birren B."/>
        </authorList>
    </citation>
    <scope>NUCLEOTIDE SEQUENCE [LARGE SCALE GENOMIC DNA]</scope>
    <source>
        <strain evidence="5">WRAIR2</strain>
    </source>
</reference>
<reference evidence="4" key="2">
    <citation type="submission" date="2020-05" db="UniProtKB">
        <authorList>
            <consortium name="EnsemblMetazoa"/>
        </authorList>
    </citation>
    <scope>IDENTIFICATION</scope>
    <source>
        <strain evidence="4">WRAIR2</strain>
    </source>
</reference>
<organism evidence="4 5">
    <name type="scientific">Anopheles dirus</name>
    <dbReference type="NCBI Taxonomy" id="7168"/>
    <lineage>
        <taxon>Eukaryota</taxon>
        <taxon>Metazoa</taxon>
        <taxon>Ecdysozoa</taxon>
        <taxon>Arthropoda</taxon>
        <taxon>Hexapoda</taxon>
        <taxon>Insecta</taxon>
        <taxon>Pterygota</taxon>
        <taxon>Neoptera</taxon>
        <taxon>Endopterygota</taxon>
        <taxon>Diptera</taxon>
        <taxon>Nematocera</taxon>
        <taxon>Culicoidea</taxon>
        <taxon>Culicidae</taxon>
        <taxon>Anophelinae</taxon>
        <taxon>Anopheles</taxon>
    </lineage>
</organism>
<name>A0A182NP01_9DIPT</name>
<evidence type="ECO:0000256" key="2">
    <source>
        <dbReference type="SAM" id="Phobius"/>
    </source>
</evidence>
<keyword evidence="5" id="KW-1185">Reference proteome</keyword>
<feature type="region of interest" description="Disordered" evidence="1">
    <location>
        <begin position="103"/>
        <end position="123"/>
    </location>
</feature>
<evidence type="ECO:0000256" key="3">
    <source>
        <dbReference type="SAM" id="SignalP"/>
    </source>
</evidence>
<feature type="signal peptide" evidence="3">
    <location>
        <begin position="1"/>
        <end position="30"/>
    </location>
</feature>
<accession>A0A182NP01</accession>
<protein>
    <submittedName>
        <fullName evidence="4">Uncharacterized protein</fullName>
    </submittedName>
</protein>
<dbReference type="AlphaFoldDB" id="A0A182NP01"/>
<feature type="transmembrane region" description="Helical" evidence="2">
    <location>
        <begin position="133"/>
        <end position="160"/>
    </location>
</feature>